<feature type="region of interest" description="Disordered" evidence="1">
    <location>
        <begin position="1232"/>
        <end position="1254"/>
    </location>
</feature>
<keyword evidence="5" id="KW-0436">Ligase</keyword>
<evidence type="ECO:0000313" key="6">
    <source>
        <dbReference type="Proteomes" id="UP000640485"/>
    </source>
</evidence>
<feature type="domain" description="CobN/magnesium chelatase" evidence="4">
    <location>
        <begin position="122"/>
        <end position="1177"/>
    </location>
</feature>
<sequence>MLRTLLAALALILSAQAGSADPVLRILAPDFVIPGKFQALKELAATEGVTLQSVIVGPGQGDAAWFKDADLVLIDAPRLNDRTALDAGLADLKDGGTPWVTVGGGAPEWQGLPPSDAARLAGYYAAGGAENYRNFFRYLSAWSQDADRSAFPDPIQIPETAIHHPDAPGLFTDVAAYLDWQQGRGTGDKGVVGIITHSGTVTDLTSGPIDGLIRGIEAAGLIPVAFWSPPEARPGLLAEAGAEAVVIRTHLRDGPALAQQFLQIDLPVIQTLAYREGTPDDFRAAQSGVSQGSAAVFLAGAEVWGASDPIVLTAIEGGQEVLIPEQLDALTGKLARIAALHRTPAADKRLAMMFWNYPPGERNFSASNLNIPRSIEVITKALADAGYRVDPLDEAGAIENLQALLSMVWRTVPPEELLERGLADSLPVSAYREWLDSLPEIRRAELASAGDPLRHWAVRQVDGEAAFVIPRLQLGNLAILPQMPRTGQGGHSHYHDTAMPPDHLYMAAYLWLRQEFGADALIHLGTHGSQEWLKGKDRGLWAADYPFLALGDIPVFYPYLQDNISEAIQARRRGRAVIVSHQTPPFAPAGLQEDLRDLHDAIHEYVQLAPGPVRDESANRLQEMAAETGIAADMDWDDARIAADFPAFMSALHDHLHHLAESAVPLGLHTFGEAADPEHRLVTILQQLGEPYRESFTHDHGSHDHDHSPEPLTLDPALLAQSEPVAQLRRWLRDGEAATDPDMAALRARAIELDRAAAAPEEIPSLLAGLAGRYVPPGSGGDPIRNPDLRSGRNLYAFEANRIPSESAYAAGERGLQQLLDAYAADHDGAIPDRLAFSLWASEAINHLGVTEAQILHALGLRPIRDPAGRLTELQIIPAAELGRPRIDVVISVTSVYRDQFDSFMRLLAEATDRLAELDEPGNTVSLNSRRIAAELAREGVEADQAARLARHRIFSNAPESYGSGISHVTLDSASWEDEAVPARTFLEGTRFAYGADDWGVAPEGVNLFAQQLRGSDAAIMSRSSNLHGVLNSDHPFEFLGGLGLAIRHLDGATPDLYISDLRRGEPRTASLSSFLSDELRLRYLSPQWLSAMQEEGYSGTLAVLDGTNNLFGWQVVAPESVRADQWQAMFETYVEDRLDLGVNEWFEQHNPTAQAQLIARMSEAIRKGYWDAPAETRARMAERWQELVAMDEVSVHEATVIQDFLKQMGQGYGTDAGAAVPAAVAPSASAPAAQDAAPSQPAAQQVQGKVLAPVPPPPADAPITIQLLLGASAILALIVLGAFLQIRANRARPIGVPA</sequence>
<comment type="caution">
    <text evidence="5">The sequence shown here is derived from an EMBL/GenBank/DDBJ whole genome shotgun (WGS) entry which is preliminary data.</text>
</comment>
<feature type="signal peptide" evidence="3">
    <location>
        <begin position="1"/>
        <end position="19"/>
    </location>
</feature>
<dbReference type="NCBIfam" id="NF004644">
    <property type="entry name" value="PRK05989.2-2"/>
    <property type="match status" value="1"/>
</dbReference>
<keyword evidence="6" id="KW-1185">Reference proteome</keyword>
<evidence type="ECO:0000256" key="1">
    <source>
        <dbReference type="SAM" id="MobiDB-lite"/>
    </source>
</evidence>
<dbReference type="InterPro" id="IPR003672">
    <property type="entry name" value="CobN/Mg_chltase"/>
</dbReference>
<dbReference type="EC" id="6.6.1.2" evidence="5"/>
<name>A0A934SDP1_9RHOB</name>
<gene>
    <name evidence="5" type="primary">cobN</name>
    <name evidence="5" type="ORF">JJJ17_03750</name>
</gene>
<proteinExistence type="predicted"/>
<keyword evidence="3" id="KW-0732">Signal</keyword>
<dbReference type="PANTHER" id="PTHR44119">
    <property type="entry name" value="MAGNESIUM-CHELATASE SUBUNIT CHLH, CHLOROPLASTIC"/>
    <property type="match status" value="1"/>
</dbReference>
<dbReference type="RefSeq" id="WP_200683890.1">
    <property type="nucleotide sequence ID" value="NZ_JAEPRQ010000001.1"/>
</dbReference>
<dbReference type="EMBL" id="JAEPRQ010000001">
    <property type="protein sequence ID" value="MBK4215036.1"/>
    <property type="molecule type" value="Genomic_DNA"/>
</dbReference>
<evidence type="ECO:0000313" key="5">
    <source>
        <dbReference type="EMBL" id="MBK4215036.1"/>
    </source>
</evidence>
<protein>
    <submittedName>
        <fullName evidence="5">Cobaltochelatase subunit CobN</fullName>
        <ecNumber evidence="5">6.6.1.2</ecNumber>
    </submittedName>
</protein>
<accession>A0A934SDP1</accession>
<evidence type="ECO:0000256" key="3">
    <source>
        <dbReference type="SAM" id="SignalP"/>
    </source>
</evidence>
<feature type="compositionally biased region" description="Low complexity" evidence="1">
    <location>
        <begin position="1232"/>
        <end position="1249"/>
    </location>
</feature>
<organism evidence="5 6">
    <name type="scientific">Paracoccus caeni</name>
    <dbReference type="NCBI Taxonomy" id="657651"/>
    <lineage>
        <taxon>Bacteria</taxon>
        <taxon>Pseudomonadati</taxon>
        <taxon>Pseudomonadota</taxon>
        <taxon>Alphaproteobacteria</taxon>
        <taxon>Rhodobacterales</taxon>
        <taxon>Paracoccaceae</taxon>
        <taxon>Paracoccus</taxon>
    </lineage>
</organism>
<evidence type="ECO:0000259" key="4">
    <source>
        <dbReference type="Pfam" id="PF02514"/>
    </source>
</evidence>
<dbReference type="CDD" id="cd10150">
    <property type="entry name" value="CobN_like"/>
    <property type="match status" value="1"/>
</dbReference>
<feature type="chain" id="PRO_5037505803" evidence="3">
    <location>
        <begin position="20"/>
        <end position="1299"/>
    </location>
</feature>
<reference evidence="5" key="1">
    <citation type="submission" date="2021-01" db="EMBL/GenBank/DDBJ databases">
        <title>Paracoccus amoyensis sp. nov., isolated from the surface seawater along the coast of Xiamen Island, China.</title>
        <authorList>
            <person name="Lyu L."/>
        </authorList>
    </citation>
    <scope>NUCLEOTIDE SEQUENCE</scope>
    <source>
        <strain evidence="5">MJ17</strain>
    </source>
</reference>
<dbReference type="PANTHER" id="PTHR44119:SF4">
    <property type="entry name" value="AEROBIC COBALTOCHELATASE SUBUNIT COBN"/>
    <property type="match status" value="1"/>
</dbReference>
<dbReference type="GO" id="GO:0051116">
    <property type="term" value="F:cobaltochelatase activity"/>
    <property type="evidence" value="ECO:0007669"/>
    <property type="project" value="UniProtKB-EC"/>
</dbReference>
<keyword evidence="2" id="KW-0812">Transmembrane</keyword>
<keyword evidence="2" id="KW-1133">Transmembrane helix</keyword>
<feature type="transmembrane region" description="Helical" evidence="2">
    <location>
        <begin position="1264"/>
        <end position="1285"/>
    </location>
</feature>
<dbReference type="Pfam" id="PF02514">
    <property type="entry name" value="CobN-Mg_chel"/>
    <property type="match status" value="1"/>
</dbReference>
<dbReference type="Proteomes" id="UP000640485">
    <property type="component" value="Unassembled WGS sequence"/>
</dbReference>
<evidence type="ECO:0000256" key="2">
    <source>
        <dbReference type="SAM" id="Phobius"/>
    </source>
</evidence>
<keyword evidence="2" id="KW-0472">Membrane</keyword>